<proteinExistence type="predicted"/>
<dbReference type="Proteomes" id="UP000094808">
    <property type="component" value="Unassembled WGS sequence"/>
</dbReference>
<dbReference type="GO" id="GO:0003677">
    <property type="term" value="F:DNA binding"/>
    <property type="evidence" value="ECO:0007669"/>
    <property type="project" value="InterPro"/>
</dbReference>
<keyword evidence="1" id="KW-0233">DNA recombination</keyword>
<evidence type="ECO:0000256" key="1">
    <source>
        <dbReference type="ARBA" id="ARBA00023172"/>
    </source>
</evidence>
<name>A0A853R3E2_9VIBR</name>
<dbReference type="InterPro" id="IPR011010">
    <property type="entry name" value="DNA_brk_join_enz"/>
</dbReference>
<keyword evidence="4" id="KW-1185">Reference proteome</keyword>
<organism evidence="3 4">
    <name type="scientific">Vibrio ordalii FS-238</name>
    <dbReference type="NCBI Taxonomy" id="617133"/>
    <lineage>
        <taxon>Bacteria</taxon>
        <taxon>Pseudomonadati</taxon>
        <taxon>Pseudomonadota</taxon>
        <taxon>Gammaproteobacteria</taxon>
        <taxon>Vibrionales</taxon>
        <taxon>Vibrionaceae</taxon>
        <taxon>Vibrio</taxon>
    </lineage>
</organism>
<feature type="domain" description="Tyr recombinase" evidence="2">
    <location>
        <begin position="242"/>
        <end position="382"/>
    </location>
</feature>
<dbReference type="SUPFAM" id="SSF56349">
    <property type="entry name" value="DNA breaking-rejoining enzymes"/>
    <property type="match status" value="1"/>
</dbReference>
<dbReference type="InterPro" id="IPR002104">
    <property type="entry name" value="Integrase_catalytic"/>
</dbReference>
<reference evidence="3 4" key="1">
    <citation type="journal article" date="2012" name="Science">
        <title>Ecological populations of bacteria act as socially cohesive units of antibiotic production and resistance.</title>
        <authorList>
            <person name="Cordero O.X."/>
            <person name="Wildschutte H."/>
            <person name="Kirkup B."/>
            <person name="Proehl S."/>
            <person name="Ngo L."/>
            <person name="Hussain F."/>
            <person name="Le Roux F."/>
            <person name="Mincer T."/>
            <person name="Polz M.F."/>
        </authorList>
    </citation>
    <scope>NUCLEOTIDE SEQUENCE [LARGE SCALE GENOMIC DNA]</scope>
    <source>
        <strain evidence="3 4">FS-238</strain>
    </source>
</reference>
<comment type="caution">
    <text evidence="3">The sequence shown here is derived from an EMBL/GenBank/DDBJ whole genome shotgun (WGS) entry which is preliminary data.</text>
</comment>
<dbReference type="GO" id="GO:0006310">
    <property type="term" value="P:DNA recombination"/>
    <property type="evidence" value="ECO:0007669"/>
    <property type="project" value="UniProtKB-KW"/>
</dbReference>
<evidence type="ECO:0000313" key="3">
    <source>
        <dbReference type="EMBL" id="OEE33665.1"/>
    </source>
</evidence>
<gene>
    <name evidence="3" type="ORF">A1QS_07395</name>
</gene>
<dbReference type="InterPro" id="IPR013762">
    <property type="entry name" value="Integrase-like_cat_sf"/>
</dbReference>
<dbReference type="EMBL" id="AJYS02000237">
    <property type="protein sequence ID" value="OEE33665.1"/>
    <property type="molecule type" value="Genomic_DNA"/>
</dbReference>
<dbReference type="RefSeq" id="WP_017045486.1">
    <property type="nucleotide sequence ID" value="NZ_AJYS02000237.1"/>
</dbReference>
<dbReference type="Gene3D" id="1.10.443.10">
    <property type="entry name" value="Intergrase catalytic core"/>
    <property type="match status" value="1"/>
</dbReference>
<accession>A0A853R3E2</accession>
<protein>
    <recommendedName>
        <fullName evidence="2">Tyr recombinase domain-containing protein</fullName>
    </recommendedName>
</protein>
<evidence type="ECO:0000259" key="2">
    <source>
        <dbReference type="Pfam" id="PF00589"/>
    </source>
</evidence>
<dbReference type="Pfam" id="PF00589">
    <property type="entry name" value="Phage_integrase"/>
    <property type="match status" value="1"/>
</dbReference>
<evidence type="ECO:0000313" key="4">
    <source>
        <dbReference type="Proteomes" id="UP000094808"/>
    </source>
</evidence>
<dbReference type="AlphaFoldDB" id="A0A853R3E2"/>
<sequence length="506" mass="58325">MKPKQLYRSVKSVTTDDSKATPSDILYSRFSTVVEDFPFVKFPDGKPCFAVNSYILDIQTDGVALGTLEAHARNLTHIIRYCHAYNINFSALTDNDIFNLVEQLSSERDNNKPIVLKRNSNTIINILQTTLKFLVWYQQRFLNRASTFLIGEKEDCAQITVKIKVNHNRKNASRNLKKFKNKISILEFDRSGSHYLSHRAIPSSVSVEPRTAITEKQIQEIEKIIDQASSNSLKGIPSNLQAVTSEYLRSRRMFTVFLMKRTGLRPGELIDIEPEQEVLASKSLNIPTLKRKKEQAPIRKFPFKMIDSLRFKRYISSRKAFVSALSEYYPDYIDPKTLLLGERGQAISKSSITKDFVRLSSAAGFEDSNLCFRKFRIRFITQQVASHLKLKMQETGRSQQSFEDADYTTILKRISELTGHKDHESLWFYVELGWEQLGIWTNIDRNIERLNAADNFFDEIMELRHDIARLNGMANEQVLDFCSQRLSQIMGDCKKLLGDDLENNIL</sequence>
<dbReference type="GO" id="GO:0015074">
    <property type="term" value="P:DNA integration"/>
    <property type="evidence" value="ECO:0007669"/>
    <property type="project" value="InterPro"/>
</dbReference>